<evidence type="ECO:0000256" key="5">
    <source>
        <dbReference type="SAM" id="MobiDB-lite"/>
    </source>
</evidence>
<accession>A0A8E5FAP0</accession>
<protein>
    <submittedName>
        <fullName evidence="6">Ribosomal protein S13</fullName>
    </submittedName>
</protein>
<dbReference type="EMBL" id="MW266086">
    <property type="protein sequence ID" value="QSV12701.1"/>
    <property type="molecule type" value="Genomic_DNA"/>
</dbReference>
<evidence type="ECO:0000256" key="1">
    <source>
        <dbReference type="ARBA" id="ARBA00008080"/>
    </source>
</evidence>
<name>A0A8E5FAP0_9PHAE</name>
<evidence type="ECO:0000256" key="2">
    <source>
        <dbReference type="ARBA" id="ARBA00022980"/>
    </source>
</evidence>
<evidence type="ECO:0000313" key="6">
    <source>
        <dbReference type="EMBL" id="QSV12701.1"/>
    </source>
</evidence>
<evidence type="ECO:0000256" key="3">
    <source>
        <dbReference type="ARBA" id="ARBA00023274"/>
    </source>
</evidence>
<feature type="compositionally biased region" description="Basic residues" evidence="5">
    <location>
        <begin position="102"/>
        <end position="114"/>
    </location>
</feature>
<dbReference type="GO" id="GO:0003735">
    <property type="term" value="F:structural constituent of ribosome"/>
    <property type="evidence" value="ECO:0007669"/>
    <property type="project" value="InterPro"/>
</dbReference>
<feature type="region of interest" description="Disordered" evidence="5">
    <location>
        <begin position="92"/>
        <end position="120"/>
    </location>
</feature>
<dbReference type="PANTHER" id="PTHR10871">
    <property type="entry name" value="30S RIBOSOMAL PROTEIN S13/40S RIBOSOMAL PROTEIN S18"/>
    <property type="match status" value="1"/>
</dbReference>
<dbReference type="HAMAP" id="MF_01315">
    <property type="entry name" value="Ribosomal_uS13"/>
    <property type="match status" value="1"/>
</dbReference>
<dbReference type="GO" id="GO:0005829">
    <property type="term" value="C:cytosol"/>
    <property type="evidence" value="ECO:0007669"/>
    <property type="project" value="TreeGrafter"/>
</dbReference>
<reference evidence="6" key="1">
    <citation type="journal article" date="2021" name="Eur. J. Phycol.">
        <title>High-throughput sequencing of the kelp Alaria (Phaeophyceae) reveals epi-endobiotic associations, including a likely phaeophycean parasite.</title>
        <authorList>
            <person name="Bringloe T.T."/>
            <person name="Sauermann R."/>
            <person name="Krause-Jensen D."/>
            <person name="Olesen B."/>
            <person name="Klimova A."/>
            <person name="Klochkova T.A."/>
            <person name="Verbruggen H."/>
        </authorList>
    </citation>
    <scope>NUCLEOTIDE SEQUENCE</scope>
</reference>
<keyword evidence="2 4" id="KW-0689">Ribosomal protein</keyword>
<dbReference type="GO" id="GO:0006412">
    <property type="term" value="P:translation"/>
    <property type="evidence" value="ECO:0007669"/>
    <property type="project" value="InterPro"/>
</dbReference>
<gene>
    <name evidence="6" type="primary">rps13</name>
</gene>
<dbReference type="PROSITE" id="PS50159">
    <property type="entry name" value="RIBOSOMAL_S13_2"/>
    <property type="match status" value="1"/>
</dbReference>
<organism evidence="6">
    <name type="scientific">Phaeophyceae sp</name>
    <dbReference type="NCBI Taxonomy" id="2249243"/>
    <lineage>
        <taxon>Eukaryota</taxon>
        <taxon>Sar</taxon>
        <taxon>Stramenopiles</taxon>
        <taxon>Ochrophyta</taxon>
        <taxon>PX clade</taxon>
        <taxon>Phaeophyceae</taxon>
    </lineage>
</organism>
<dbReference type="Pfam" id="PF00416">
    <property type="entry name" value="Ribosomal_S13"/>
    <property type="match status" value="1"/>
</dbReference>
<sequence>MVRFNGVDLVDNKKLKYALTKIYGVGLSRATEILKNAGLNNIEIRVKELSDKNIINIRKILEKNYQLEGNLHRITNLSIKRLMENGSIRGRRHRTGLPVRGQRTRTNRRTRKYEKKIISR</sequence>
<keyword evidence="3 4" id="KW-0687">Ribonucleoprotein</keyword>
<geneLocation type="plastid" evidence="6"/>
<keyword evidence="6" id="KW-0934">Plastid</keyword>
<dbReference type="GO" id="GO:0015935">
    <property type="term" value="C:small ribosomal subunit"/>
    <property type="evidence" value="ECO:0007669"/>
    <property type="project" value="TreeGrafter"/>
</dbReference>
<dbReference type="GO" id="GO:0003723">
    <property type="term" value="F:RNA binding"/>
    <property type="evidence" value="ECO:0007669"/>
    <property type="project" value="InterPro"/>
</dbReference>
<evidence type="ECO:0000256" key="4">
    <source>
        <dbReference type="RuleBase" id="RU003830"/>
    </source>
</evidence>
<dbReference type="PIRSF" id="PIRSF002134">
    <property type="entry name" value="Ribosomal_S13"/>
    <property type="match status" value="1"/>
</dbReference>
<dbReference type="InterPro" id="IPR018269">
    <property type="entry name" value="Ribosomal_uS13_CS"/>
</dbReference>
<dbReference type="InterPro" id="IPR001892">
    <property type="entry name" value="Ribosomal_uS13"/>
</dbReference>
<dbReference type="FunFam" id="1.10.8.50:FF:000001">
    <property type="entry name" value="30S ribosomal protein S13"/>
    <property type="match status" value="1"/>
</dbReference>
<dbReference type="PANTHER" id="PTHR10871:SF1">
    <property type="entry name" value="SMALL RIBOSOMAL SUBUNIT PROTEIN US13M"/>
    <property type="match status" value="1"/>
</dbReference>
<comment type="similarity">
    <text evidence="1 4">Belongs to the universal ribosomal protein uS13 family.</text>
</comment>
<dbReference type="PROSITE" id="PS00646">
    <property type="entry name" value="RIBOSOMAL_S13_1"/>
    <property type="match status" value="1"/>
</dbReference>
<proteinExistence type="inferred from homology"/>
<dbReference type="AlphaFoldDB" id="A0A8E5FAP0"/>